<dbReference type="Gene3D" id="3.30.70.1060">
    <property type="entry name" value="Dimeric alpha+beta barrel"/>
    <property type="match status" value="1"/>
</dbReference>
<feature type="domain" description="YCII-related" evidence="2">
    <location>
        <begin position="18"/>
        <end position="103"/>
    </location>
</feature>
<dbReference type="PANTHER" id="PTHR35174">
    <property type="entry name" value="BLL7171 PROTEIN-RELATED"/>
    <property type="match status" value="1"/>
</dbReference>
<dbReference type="PANTHER" id="PTHR35174:SF3">
    <property type="entry name" value="BLL7171 PROTEIN"/>
    <property type="match status" value="1"/>
</dbReference>
<keyword evidence="4" id="KW-1185">Reference proteome</keyword>
<dbReference type="AlphaFoldDB" id="A0A510V0C1"/>
<evidence type="ECO:0000313" key="3">
    <source>
        <dbReference type="EMBL" id="GEK18790.1"/>
    </source>
</evidence>
<dbReference type="InterPro" id="IPR005545">
    <property type="entry name" value="YCII"/>
</dbReference>
<sequence>MTTATHLVLLRGDERAWEARTDDELAANSAAHVRFTALAAERGHTIVRGEELGPTALGKVVRRRAGTTTSVSDGPFGETTEIVGGLYLVATTDVDDLAALIADTLNEDAEIRPLVLHP</sequence>
<dbReference type="Proteomes" id="UP000321386">
    <property type="component" value="Unassembled WGS sequence"/>
</dbReference>
<accession>A0A510V0C1</accession>
<dbReference type="RefSeq" id="WP_146807168.1">
    <property type="nucleotide sequence ID" value="NZ_BJUA01000012.1"/>
</dbReference>
<evidence type="ECO:0000313" key="4">
    <source>
        <dbReference type="Proteomes" id="UP000321386"/>
    </source>
</evidence>
<dbReference type="SUPFAM" id="SSF54909">
    <property type="entry name" value="Dimeric alpha+beta barrel"/>
    <property type="match status" value="1"/>
</dbReference>
<proteinExistence type="inferred from homology"/>
<evidence type="ECO:0000259" key="2">
    <source>
        <dbReference type="Pfam" id="PF03795"/>
    </source>
</evidence>
<protein>
    <recommendedName>
        <fullName evidence="2">YCII-related domain-containing protein</fullName>
    </recommendedName>
</protein>
<dbReference type="OrthoDB" id="668782at2"/>
<evidence type="ECO:0000256" key="1">
    <source>
        <dbReference type="ARBA" id="ARBA00007689"/>
    </source>
</evidence>
<name>A0A510V0C1_9CELL</name>
<gene>
    <name evidence="3" type="ORF">CPE01_25230</name>
</gene>
<dbReference type="InterPro" id="IPR011008">
    <property type="entry name" value="Dimeric_a/b-barrel"/>
</dbReference>
<dbReference type="EMBL" id="BJUA01000012">
    <property type="protein sequence ID" value="GEK18790.1"/>
    <property type="molecule type" value="Genomic_DNA"/>
</dbReference>
<comment type="similarity">
    <text evidence="1">Belongs to the YciI family.</text>
</comment>
<dbReference type="Pfam" id="PF03795">
    <property type="entry name" value="YCII"/>
    <property type="match status" value="1"/>
</dbReference>
<reference evidence="3 4" key="1">
    <citation type="submission" date="2019-07" db="EMBL/GenBank/DDBJ databases">
        <title>Whole genome shotgun sequence of Cellulomonas persica NBRC 101101.</title>
        <authorList>
            <person name="Hosoyama A."/>
            <person name="Uohara A."/>
            <person name="Ohji S."/>
            <person name="Ichikawa N."/>
        </authorList>
    </citation>
    <scope>NUCLEOTIDE SEQUENCE [LARGE SCALE GENOMIC DNA]</scope>
    <source>
        <strain evidence="3 4">NBRC 101101</strain>
    </source>
</reference>
<organism evidence="3 4">
    <name type="scientific">Cellulomonas persica</name>
    <dbReference type="NCBI Taxonomy" id="76861"/>
    <lineage>
        <taxon>Bacteria</taxon>
        <taxon>Bacillati</taxon>
        <taxon>Actinomycetota</taxon>
        <taxon>Actinomycetes</taxon>
        <taxon>Micrococcales</taxon>
        <taxon>Cellulomonadaceae</taxon>
        <taxon>Cellulomonas</taxon>
    </lineage>
</organism>
<comment type="caution">
    <text evidence="3">The sequence shown here is derived from an EMBL/GenBank/DDBJ whole genome shotgun (WGS) entry which is preliminary data.</text>
</comment>